<accession>A0ABQ7ZYU7</accession>
<evidence type="ECO:0000313" key="1">
    <source>
        <dbReference type="EMBL" id="KAH0885434.1"/>
    </source>
</evidence>
<keyword evidence="2" id="KW-1185">Reference proteome</keyword>
<dbReference type="Proteomes" id="UP000824890">
    <property type="component" value="Unassembled WGS sequence"/>
</dbReference>
<protein>
    <submittedName>
        <fullName evidence="1">Uncharacterized protein</fullName>
    </submittedName>
</protein>
<gene>
    <name evidence="1" type="ORF">HID58_061530</name>
</gene>
<comment type="caution">
    <text evidence="1">The sequence shown here is derived from an EMBL/GenBank/DDBJ whole genome shotgun (WGS) entry which is preliminary data.</text>
</comment>
<evidence type="ECO:0000313" key="2">
    <source>
        <dbReference type="Proteomes" id="UP000824890"/>
    </source>
</evidence>
<sequence>MCDQILDSYSARLGILSDTIILHKVGRILSDSPGTYHVMPFRSGSPSLTVSQLEIAFPLGVALHAASATSS</sequence>
<dbReference type="EMBL" id="JAGKQM010000014">
    <property type="protein sequence ID" value="KAH0885434.1"/>
    <property type="molecule type" value="Genomic_DNA"/>
</dbReference>
<reference evidence="1 2" key="1">
    <citation type="submission" date="2021-05" db="EMBL/GenBank/DDBJ databases">
        <title>Genome Assembly of Synthetic Allotetraploid Brassica napus Reveals Homoeologous Exchanges between Subgenomes.</title>
        <authorList>
            <person name="Davis J.T."/>
        </authorList>
    </citation>
    <scope>NUCLEOTIDE SEQUENCE [LARGE SCALE GENOMIC DNA]</scope>
    <source>
        <strain evidence="2">cv. Da-Ae</strain>
        <tissue evidence="1">Seedling</tissue>
    </source>
</reference>
<name>A0ABQ7ZYU7_BRANA</name>
<organism evidence="1 2">
    <name type="scientific">Brassica napus</name>
    <name type="common">Rape</name>
    <dbReference type="NCBI Taxonomy" id="3708"/>
    <lineage>
        <taxon>Eukaryota</taxon>
        <taxon>Viridiplantae</taxon>
        <taxon>Streptophyta</taxon>
        <taxon>Embryophyta</taxon>
        <taxon>Tracheophyta</taxon>
        <taxon>Spermatophyta</taxon>
        <taxon>Magnoliopsida</taxon>
        <taxon>eudicotyledons</taxon>
        <taxon>Gunneridae</taxon>
        <taxon>Pentapetalae</taxon>
        <taxon>rosids</taxon>
        <taxon>malvids</taxon>
        <taxon>Brassicales</taxon>
        <taxon>Brassicaceae</taxon>
        <taxon>Brassiceae</taxon>
        <taxon>Brassica</taxon>
    </lineage>
</organism>
<proteinExistence type="predicted"/>